<organism evidence="1 2">
    <name type="scientific">Pantoea trifolii</name>
    <dbReference type="NCBI Taxonomy" id="2968030"/>
    <lineage>
        <taxon>Bacteria</taxon>
        <taxon>Pseudomonadati</taxon>
        <taxon>Pseudomonadota</taxon>
        <taxon>Gammaproteobacteria</taxon>
        <taxon>Enterobacterales</taxon>
        <taxon>Erwiniaceae</taxon>
        <taxon>Pantoea</taxon>
    </lineage>
</organism>
<dbReference type="EMBL" id="JANIET010000001">
    <property type="protein sequence ID" value="MCQ8228878.1"/>
    <property type="molecule type" value="Genomic_DNA"/>
</dbReference>
<protein>
    <submittedName>
        <fullName evidence="1">Protein YgfX</fullName>
    </submittedName>
</protein>
<dbReference type="RefSeq" id="WP_256697293.1">
    <property type="nucleotide sequence ID" value="NZ_JANIES010000001.1"/>
</dbReference>
<gene>
    <name evidence="1" type="ORF">NQH49_15540</name>
</gene>
<name>A0ABT1VMY5_9GAMM</name>
<proteinExistence type="predicted"/>
<keyword evidence="2" id="KW-1185">Reference proteome</keyword>
<sequence length="139" mass="16466">MNAVRWQCDLRASRSARALNVTLSLLCAGLLLALEWPDAWAWSKAPVLVLLLAECWRNERRLVQRVGRLALDIKGNWLWRDVRWRAERRADWLPYGVLLVLRNQQGKRWRLWLMHDNLPPGEWRTLRACCFLREGQTLP</sequence>
<accession>A0ABT1VMY5</accession>
<dbReference type="InterPro" id="IPR009883">
    <property type="entry name" value="YgfX"/>
</dbReference>
<dbReference type="Proteomes" id="UP001300015">
    <property type="component" value="Unassembled WGS sequence"/>
</dbReference>
<dbReference type="Pfam" id="PF07254">
    <property type="entry name" value="Cpta_toxin"/>
    <property type="match status" value="1"/>
</dbReference>
<evidence type="ECO:0000313" key="1">
    <source>
        <dbReference type="EMBL" id="MCQ8228878.1"/>
    </source>
</evidence>
<reference evidence="1 2" key="1">
    <citation type="submission" date="2022-07" db="EMBL/GenBank/DDBJ databases">
        <title>Pantoea trifolii sp. nov. isolated from root nodules of Trifolium rubens.</title>
        <authorList>
            <person name="Kalita M."/>
            <person name="Wdowiak-Wrobel S."/>
            <person name="Marek-Kozaczuk M."/>
            <person name="Palusinska-Szysz M."/>
            <person name="Sokolowski W."/>
            <person name="Coutinho T."/>
            <person name="Hlahane L."/>
        </authorList>
    </citation>
    <scope>NUCLEOTIDE SEQUENCE [LARGE SCALE GENOMIC DNA]</scope>
    <source>
        <strain evidence="1 2">MMK2</strain>
    </source>
</reference>
<evidence type="ECO:0000313" key="2">
    <source>
        <dbReference type="Proteomes" id="UP001300015"/>
    </source>
</evidence>
<comment type="caution">
    <text evidence="1">The sequence shown here is derived from an EMBL/GenBank/DDBJ whole genome shotgun (WGS) entry which is preliminary data.</text>
</comment>